<reference evidence="3" key="1">
    <citation type="submission" date="2021-06" db="EMBL/GenBank/DDBJ databases">
        <title>Description of novel taxa of the family Lachnospiraceae.</title>
        <authorList>
            <person name="Chaplin A.V."/>
            <person name="Sokolova S.R."/>
            <person name="Pikina A.P."/>
            <person name="Korzhanova M."/>
            <person name="Belova V."/>
            <person name="Korostin D."/>
            <person name="Efimov B.A."/>
        </authorList>
    </citation>
    <scope>NUCLEOTIDE SEQUENCE</scope>
    <source>
        <strain evidence="3">ASD5720</strain>
    </source>
</reference>
<evidence type="ECO:0000313" key="3">
    <source>
        <dbReference type="EMBL" id="MBU9738057.1"/>
    </source>
</evidence>
<dbReference type="InterPro" id="IPR012914">
    <property type="entry name" value="PucR_dom"/>
</dbReference>
<dbReference type="AlphaFoldDB" id="A0A949K2E4"/>
<organism evidence="3 4">
    <name type="scientific">Diplocloster agilis</name>
    <dbReference type="NCBI Taxonomy" id="2850323"/>
    <lineage>
        <taxon>Bacteria</taxon>
        <taxon>Bacillati</taxon>
        <taxon>Bacillota</taxon>
        <taxon>Clostridia</taxon>
        <taxon>Lachnospirales</taxon>
        <taxon>Lachnospiraceae</taxon>
        <taxon>Diplocloster</taxon>
    </lineage>
</organism>
<comment type="caution">
    <text evidence="3">The sequence shown here is derived from an EMBL/GenBank/DDBJ whole genome shotgun (WGS) entry which is preliminary data.</text>
</comment>
<dbReference type="Proteomes" id="UP000712157">
    <property type="component" value="Unassembled WGS sequence"/>
</dbReference>
<dbReference type="Pfam" id="PF13556">
    <property type="entry name" value="HTH_30"/>
    <property type="match status" value="1"/>
</dbReference>
<sequence>MPITCHDLLSLNSFKKIKLIAGELGLYRPVIWPYTGTTSSVSQWLHGGELLFITGAGIDVSEDGLLLLLQDCLEKHLAGLIIITGNKYIPDIPQKMIKLADEMAFPLFSMPWNLRLIDVTREIINAITVSDDFSKKISTFTEMLVFSSEKEEAPLRDLAGLYGVRIKTYHFLFSISIREHSEKTKNSVILSALKETFQAIENLYENQYSITPMYYANQILCFCSVKDYSERDEVFQVITSTFQLISTRYKGEHLALAVSSCYSELTSIRMCWKEILFLNRYLELFCPQKKIAVFDDLGMYRLLFQYSSSEDRKRFYMPYLYLLLEHDENNSSEFIETLKKYIENNGNLLKTSEALFIHRNTLIYRINSIKKLLNSSLEDIDTRITLYLSILFYEYDQKESLN</sequence>
<dbReference type="Gene3D" id="1.10.10.2840">
    <property type="entry name" value="PucR C-terminal helix-turn-helix domain"/>
    <property type="match status" value="1"/>
</dbReference>
<dbReference type="InterPro" id="IPR051448">
    <property type="entry name" value="CdaR-like_regulators"/>
</dbReference>
<feature type="domain" description="PucR C-terminal helix-turn-helix" evidence="2">
    <location>
        <begin position="335"/>
        <end position="390"/>
    </location>
</feature>
<dbReference type="Pfam" id="PF07905">
    <property type="entry name" value="PucR"/>
    <property type="match status" value="1"/>
</dbReference>
<evidence type="ECO:0000259" key="1">
    <source>
        <dbReference type="Pfam" id="PF07905"/>
    </source>
</evidence>
<dbReference type="EMBL" id="JAHQCW010000028">
    <property type="protein sequence ID" value="MBU9738057.1"/>
    <property type="molecule type" value="Genomic_DNA"/>
</dbReference>
<dbReference type="InterPro" id="IPR025736">
    <property type="entry name" value="PucR_C-HTH_dom"/>
</dbReference>
<accession>A0A949K2E4</accession>
<protein>
    <submittedName>
        <fullName evidence="3">PucR family transcriptional regulator ligand-binding domain-containing protein</fullName>
    </submittedName>
</protein>
<proteinExistence type="predicted"/>
<gene>
    <name evidence="3" type="ORF">KTH89_16055</name>
</gene>
<dbReference type="InterPro" id="IPR042070">
    <property type="entry name" value="PucR_C-HTH_sf"/>
</dbReference>
<feature type="domain" description="Purine catabolism PurC-like" evidence="1">
    <location>
        <begin position="7"/>
        <end position="127"/>
    </location>
</feature>
<keyword evidence="4" id="KW-1185">Reference proteome</keyword>
<dbReference type="RefSeq" id="WP_238722366.1">
    <property type="nucleotide sequence ID" value="NZ_JAHQCW010000028.1"/>
</dbReference>
<name>A0A949K2E4_9FIRM</name>
<dbReference type="PANTHER" id="PTHR33744">
    <property type="entry name" value="CARBOHYDRATE DIACID REGULATOR"/>
    <property type="match status" value="1"/>
</dbReference>
<evidence type="ECO:0000313" key="4">
    <source>
        <dbReference type="Proteomes" id="UP000712157"/>
    </source>
</evidence>
<evidence type="ECO:0000259" key="2">
    <source>
        <dbReference type="Pfam" id="PF13556"/>
    </source>
</evidence>